<dbReference type="WBParaSite" id="sdigi.contig349.g7647.t1">
    <property type="protein sequence ID" value="sdigi.contig349.g7647.t1"/>
    <property type="gene ID" value="sdigi.contig349.g7647"/>
</dbReference>
<protein>
    <submittedName>
        <fullName evidence="3">Uncharacterized protein</fullName>
    </submittedName>
</protein>
<sequence length="192" mass="21308">MLAQDFLKKDERSFVPTSSSKSAFYFGLLIIVKFLRCIGIFVTDALAKQVHVVSLLWLFKLVIAQLALWNCVIEVTWFYGITFCGPLRSILVFEQSPSVVMVALLTLLKGSSSSSKTRGVIALLLGYLSLILMDSDATVETDHMFDKYVCLELFYLMGPFIGRAGSSSLVLECYFFGVFGSLVVADPRFLGP</sequence>
<evidence type="ECO:0000313" key="2">
    <source>
        <dbReference type="Proteomes" id="UP000887581"/>
    </source>
</evidence>
<dbReference type="Proteomes" id="UP000887581">
    <property type="component" value="Unplaced"/>
</dbReference>
<feature type="transmembrane region" description="Helical" evidence="1">
    <location>
        <begin position="23"/>
        <end position="43"/>
    </location>
</feature>
<keyword evidence="1" id="KW-1133">Transmembrane helix</keyword>
<name>A0A915PQY4_9BILA</name>
<feature type="transmembrane region" description="Helical" evidence="1">
    <location>
        <begin position="55"/>
        <end position="78"/>
    </location>
</feature>
<reference evidence="3" key="1">
    <citation type="submission" date="2022-11" db="UniProtKB">
        <authorList>
            <consortium name="WormBaseParasite"/>
        </authorList>
    </citation>
    <scope>IDENTIFICATION</scope>
</reference>
<evidence type="ECO:0000313" key="3">
    <source>
        <dbReference type="WBParaSite" id="sdigi.contig349.g7647.t1"/>
    </source>
</evidence>
<keyword evidence="1" id="KW-0812">Transmembrane</keyword>
<evidence type="ECO:0000256" key="1">
    <source>
        <dbReference type="SAM" id="Phobius"/>
    </source>
</evidence>
<proteinExistence type="predicted"/>
<keyword evidence="1" id="KW-0472">Membrane</keyword>
<keyword evidence="2" id="KW-1185">Reference proteome</keyword>
<dbReference type="AlphaFoldDB" id="A0A915PQY4"/>
<accession>A0A915PQY4</accession>
<organism evidence="2 3">
    <name type="scientific">Setaria digitata</name>
    <dbReference type="NCBI Taxonomy" id="48799"/>
    <lineage>
        <taxon>Eukaryota</taxon>
        <taxon>Metazoa</taxon>
        <taxon>Ecdysozoa</taxon>
        <taxon>Nematoda</taxon>
        <taxon>Chromadorea</taxon>
        <taxon>Rhabditida</taxon>
        <taxon>Spirurina</taxon>
        <taxon>Spiruromorpha</taxon>
        <taxon>Filarioidea</taxon>
        <taxon>Setariidae</taxon>
        <taxon>Setaria</taxon>
    </lineage>
</organism>